<feature type="region of interest" description="N-terminal hotdog fold" evidence="5">
    <location>
        <begin position="927"/>
        <end position="1053"/>
    </location>
</feature>
<feature type="domain" description="PKS/mFAS DH" evidence="8">
    <location>
        <begin position="927"/>
        <end position="1200"/>
    </location>
</feature>
<dbReference type="Gene3D" id="3.40.366.10">
    <property type="entry name" value="Malonyl-Coenzyme A Acyl Carrier Protein, domain 2"/>
    <property type="match status" value="2"/>
</dbReference>
<evidence type="ECO:0000256" key="5">
    <source>
        <dbReference type="PROSITE-ProRule" id="PRU01363"/>
    </source>
</evidence>
<feature type="domain" description="Ketosynthase family 3 (KS3)" evidence="7">
    <location>
        <begin position="2103"/>
        <end position="2542"/>
    </location>
</feature>
<dbReference type="InterPro" id="IPR020841">
    <property type="entry name" value="PKS_Beta-ketoAc_synthase_dom"/>
</dbReference>
<dbReference type="InterPro" id="IPR016036">
    <property type="entry name" value="Malonyl_transacylase_ACP-bd"/>
</dbReference>
<dbReference type="PROSITE" id="PS50075">
    <property type="entry name" value="CARRIER"/>
    <property type="match status" value="2"/>
</dbReference>
<dbReference type="PROSITE" id="PS52019">
    <property type="entry name" value="PKS_MFAS_DH"/>
    <property type="match status" value="2"/>
</dbReference>
<evidence type="ECO:0000313" key="10">
    <source>
        <dbReference type="Proteomes" id="UP001374803"/>
    </source>
</evidence>
<dbReference type="Gene3D" id="3.40.50.720">
    <property type="entry name" value="NAD(P)-binding Rossmann-like Domain"/>
    <property type="match status" value="2"/>
</dbReference>
<keyword evidence="4" id="KW-0511">Multifunctional enzyme</keyword>
<keyword evidence="1" id="KW-0596">Phosphopantetheine</keyword>
<feature type="domain" description="PKS/mFAS DH" evidence="8">
    <location>
        <begin position="3005"/>
        <end position="3293"/>
    </location>
</feature>
<dbReference type="Pfam" id="PF14765">
    <property type="entry name" value="PS-DH"/>
    <property type="match status" value="2"/>
</dbReference>
<dbReference type="SUPFAM" id="SSF55048">
    <property type="entry name" value="Probable ACP-binding domain of malonyl-CoA ACP transacylase"/>
    <property type="match status" value="2"/>
</dbReference>
<evidence type="ECO:0000313" key="9">
    <source>
        <dbReference type="EMBL" id="WXB09799.1"/>
    </source>
</evidence>
<dbReference type="PANTHER" id="PTHR43775">
    <property type="entry name" value="FATTY ACID SYNTHASE"/>
    <property type="match status" value="1"/>
</dbReference>
<feature type="active site" description="Proton donor; for dehydratase activity" evidence="5">
    <location>
        <position position="3209"/>
    </location>
</feature>
<dbReference type="SMART" id="SM00822">
    <property type="entry name" value="PKS_KR"/>
    <property type="match status" value="2"/>
</dbReference>
<accession>A0ABZ2LFX2</accession>
<dbReference type="SMART" id="SM00829">
    <property type="entry name" value="PKS_ER"/>
    <property type="match status" value="1"/>
</dbReference>
<name>A0ABZ2LFX2_9BACT</name>
<dbReference type="InterPro" id="IPR049900">
    <property type="entry name" value="PKS_mFAS_DH"/>
</dbReference>
<dbReference type="InterPro" id="IPR020806">
    <property type="entry name" value="PKS_PP-bd"/>
</dbReference>
<dbReference type="Pfam" id="PF13602">
    <property type="entry name" value="ADH_zinc_N_2"/>
    <property type="match status" value="1"/>
</dbReference>
<dbReference type="Pfam" id="PF22953">
    <property type="entry name" value="SpnB_Rossmann"/>
    <property type="match status" value="2"/>
</dbReference>
<dbReference type="SUPFAM" id="SSF52151">
    <property type="entry name" value="FabD/lysophospholipase-like"/>
    <property type="match status" value="2"/>
</dbReference>
<evidence type="ECO:0000259" key="7">
    <source>
        <dbReference type="PROSITE" id="PS52004"/>
    </source>
</evidence>
<evidence type="ECO:0000256" key="2">
    <source>
        <dbReference type="ARBA" id="ARBA00022553"/>
    </source>
</evidence>
<dbReference type="InterPro" id="IPR011032">
    <property type="entry name" value="GroES-like_sf"/>
</dbReference>
<dbReference type="InterPro" id="IPR049552">
    <property type="entry name" value="PKS_DH_N"/>
</dbReference>
<keyword evidence="10" id="KW-1185">Reference proteome</keyword>
<dbReference type="InterPro" id="IPR055123">
    <property type="entry name" value="SpnB-like_Rossmann"/>
</dbReference>
<dbReference type="InterPro" id="IPR057326">
    <property type="entry name" value="KR_dom"/>
</dbReference>
<dbReference type="PROSITE" id="PS01162">
    <property type="entry name" value="QOR_ZETA_CRYSTAL"/>
    <property type="match status" value="1"/>
</dbReference>
<dbReference type="SMART" id="SM01294">
    <property type="entry name" value="PKS_PP_betabranch"/>
    <property type="match status" value="1"/>
</dbReference>
<keyword evidence="3" id="KW-0808">Transferase</keyword>
<dbReference type="InterPro" id="IPR036736">
    <property type="entry name" value="ACP-like_sf"/>
</dbReference>
<dbReference type="PANTHER" id="PTHR43775:SF51">
    <property type="entry name" value="INACTIVE PHENOLPHTHIOCEROL SYNTHESIS POLYKETIDE SYNTHASE TYPE I PKS1-RELATED"/>
    <property type="match status" value="1"/>
</dbReference>
<dbReference type="Pfam" id="PF08659">
    <property type="entry name" value="KR"/>
    <property type="match status" value="2"/>
</dbReference>
<sequence length="3851" mass="407802">MSHSQDDLVEALRSAVTNYEKMRERNRELVKAAREPIAIVAMGCRFPGGVNSPDDLWRVLRDGEDVIADFPEDRGWSFDDDATPRVRQGGFLEDAGRFDAAFFGISPREALTIDPQQRLLLETSWEVLERAGLDASSLQGSPTGVFIGIFGNHYNADRRLSESGAVDSKGHLLTGRSPSVASGRIAYAFGLQGPAISVDTACSSSLVAIHLACQSLRQGECSLALAGGVTVMATQSAFDGPADLGAGAPDGRCRAFAAEANGAGWSEGVGVLLLERLSDATRNGHRVLAVVRGSATNQDGKSQGLTAPNGPAQERVIRQALENARLGAHDVDAVEAHGTGTSLGDPIEAHALLASYGEGRSRDEALWLGSLKSNLGHTQAAAGVGGVIKMVLALQHQLLPKTLHAETASPHIDWSPGTVRLLTEAVPWPPKGRPRRAGVSSFGVSGSNAHIILEEAPAQVEGAESASPLDEGSPWPMLLSAKSEATLRAQADRLHAYLVAHPDRARVDVAYSLATTRSHFEHRAAFVTRDRAQLIAALASFARGLPTSGAVTGSPAGDGLVVFVFPGQGSQWQGMARALLEGAPIFREQIEACERAFSAHVDWSLLAVLQGDGAQLERVDVVQPALFAVMIALAALWRSMGIVPDAVVGHSQGEIAAAFVAGALSLEDAAKVVLLRSRLLRRLAGTGAMAAVELGEPALQAYLAPFGERLSIAGVNSPRAVLVSGDPEAIDALLRELTTAQVFARKIRVDYASHGAHVQPLERELVSELAGIVPRPSHIPFYSTVTGGTLEGTELDAAYWFRNLRRTVHFEDTTRRLLRDGHRYFVEISPHPVLTLALTETLEEADAPSAVVASLHRDQGDLARLLLSLGELHARGHRVDWAAFFRPVRPRRVDLPTYAFQGERFWLDRPKAHVADLASAGLGSADHPLLGAATPLADSGGYLLAGRVSRSEQPWLSGHQVFGTVILPGTAFLELALLAAQRVGLDGVEELALETPLALPAHGAVRVQVSVGAADEAGRRSLAIHARPESSNEGDAAWTRHATGTLTSALPSRDELRAWPPPGATPVSLDGLYERLSAAGLAYGPEFRGLKATWERGEDLFAEVELPEDRSSSGHFMLHPARLDAALHALALERSGAGGVTMPFSWSGVSLYATHACALRVRIERRSPESVALHIADATGEAVAAIESLTVRSVSGDKLRGILQTRKEALFRVDWSEIPMAPARAGHWVWLGTDDGYADIAALGDALAKGAPVPDVIVASFVATRPSEAADLARAAHEATVRALALLQAWLADEQLVSCALVVLTRRAMAAHPNEAVQDLVHAPLWGLVRSAQSENPDRALLLVDTDDHEASRSALDRGIELDATEPQFALRQGRTLVPRLERARVHDALVPPADSEWRLDIPAKGTLESLVLAPHPQAPLAHGQIRVAVRAAGLNFRDVVAALGLLPGDVRALGSEGAGIVLEIGPGVSGIAVGERVMGVFDAAFGPVAVADHRMLVRMPPGWSFSEAASVPIVFLTAYYALVDLGRLQPGERVLIHAGAGGVGTAAMQIARHLGAEVFATASPGKWETLRAFGLSDAHIASSRDLDFEPRFRVATRGRGFDVILDCLAREFVDASLRLVSPEGGRFLEMGKSDIRDPEAVAAEHPGVAYRAFDLFEAGPDRIQRMLGELLALFERGILRPPPITAYDVRHALQAFRGLAQAKYVGKVVLTLPRTITASAGTVLVTGGTGTLGALLARHLVHELGVRDLLLTSRQGAAAPGAEDLQRELESAGASVTLAACDVADRGALEGLLASIPRERALTAVVHTAAALDDGVLTSLTPERVHAVLRAKLDGALHLHELTRELDLDAFVLFSSFSGILGGAGQASYAAANSFLDALAHHRRAQGFAAVSIDWGYWAQKTGLTAHLREADLQRWARDGLGALASDEGLALFDAAFARPDAALVAAAIDVAALGVRAARGESLGTMLRGLGRAPNRLRRAAAAAGDATLEQRLRALPAADCEQKLLEILRAEVGAVLGLPASGLLEERRPLRELGLDSLMAVELRNRLATHCGSRLPATLLFDHPTPHALARFLARQLRGDDTDQTAPKADAVSLPLSVKDDPIAIVAMACRYPGGVDTPEDLWQLLLQERDAISAFPDNRGWDVDELFASGQACGKRYTREGGFLHDADRFDPEFFGISPRETLAIDPQQRLVLELSWEALERAGIDPASLQGTSCGVFVGLFENGYVTQRVSPADLEALRGYVSIGGFGSVASGRIAYTLGLEGPAISVDTACSSSLVAIHLASQALRQGECSLALVGGVTVMATPSTFLEMSVDSAGAPDGRCKSFSADADGAGWSEGAGMLLLERLSDAQKHGHPVLALLRGSAVNQDGKSQGLTAPNGPAQQRVIRLALSHAGLSPADIDAVEAHGTGTSLGDPIEAQAIFATYGQAHSRETPLWLGSLKSNLGHAQAAAGVGSVIKMVLALQHALLPKTLHAQSPSPHIDWSDGTVRLLQQAVPWASNGCVEGPAGQAPHGRPRRAGVSSFGISGTNAHVIVEEAPPLHPPARPETPAAAPEIAMPVLLSAKSDAALRAQANRLHAHLLTHPELALADVASSLVTTRSLFEHRAAFVADGRDALLTALDGFARALPSSAMEGRASATGKLAVLFTGQGSQRHAMGRALYDAFPRFRDALDAVMAHFDPHLPEVREVLFAPDDARLHHTAFTQTALFALEVALFRLVESWGLRPDVLLGHSIGELVAAHVAGVLSLEDACALVSARARCMQALPPGGAMVTVQASEGEIAAQLEAAQGRVSIAALNGPASTVISGDEDAVLELAAHFSSLGRKTSRLRVSHAFHSHRMDAMLGDFGRVARGLSFHAPRIPIISNLTGAHASDAELASPDYWVRHVRDAVRFLDGVRALEDDGVTAFFELGPSGVLCALAHDALSGEVQDRACFAPALRSDRSEVGSLLSALGTLHTRGHHLDWPAFFAPFQAQRVPLPTYAFQRERFWLDAPKPAKKHAPAGRYPLAGQRLDLPDGSILHSVDVGPGAQAYLADHVVHGHVVAAGAFHVAVLLAIAESHWPGQPLELRDVQFVRALIFDAPSDVVTLCVQLTPSAGDRPAFSAAVSTQRDHVWTTHATATLAPVESTARRPSASPQPRVIAGDASDVASVLGSLHELSVEWGPRWHWIRRLASAQERTGLGYLEAPEGASTDDAPLPGGLLDSAFGVGLPCLLGAHPNQGAGTAPLLAFGVERLVWYGYRGTACWADFALRGEHSVGDIALWDADGSPVATITGLMSRRAPAERFLPNLPARNLHRVTWVEAPPPSSQAHSEVTVLPFIATSSAHVVADAHQATELALAQLQAWLADERQASATLVMLTHRAIAAHPDEDIRDLVHAPLWGLVRSAQAENPDRTILLVDTDDTEASRRALHGALDSTEPQLALRDGQRLVPRLARATAESTRRDFRPEGTVLITGGTGALGSLLARHLVESHGVKHLLLVSRHGPSAPGAALLQRELESAGAAVTLAACDVADRDALRTLIASIAPEHPLSTVVHAAAALDDGVLAALTPERLHPVLRAKLDAAFHLHELTRELDLDAFVLFSSLSGVLGGPGQANYAAANAFLDALAHHRKASGLPALALDWGYWAQASGLTAHLGEADRRRIARSGFRALSDDEGLALFDAALGRTDAALVPAPIDAHRIEGAARSHALAPMLRGLVRARSAPPAAASTLEQRLATMPSGECERTLFELVASEVGIVLGLPATAALDGERPLHELGLDSLMAVDLRNRLGAAAGLRLPPTLLFDYPTPRALTKLLLEKLVRRGDAEAASDGAGLAGQLRALTDEELLNMFDEELATGQGSAA</sequence>
<dbReference type="Gene3D" id="3.10.129.110">
    <property type="entry name" value="Polyketide synthase dehydratase"/>
    <property type="match status" value="2"/>
</dbReference>
<organism evidence="9 10">
    <name type="scientific">Pendulispora rubella</name>
    <dbReference type="NCBI Taxonomy" id="2741070"/>
    <lineage>
        <taxon>Bacteria</taxon>
        <taxon>Pseudomonadati</taxon>
        <taxon>Myxococcota</taxon>
        <taxon>Myxococcia</taxon>
        <taxon>Myxococcales</taxon>
        <taxon>Sorangiineae</taxon>
        <taxon>Pendulisporaceae</taxon>
        <taxon>Pendulispora</taxon>
    </lineage>
</organism>
<dbReference type="Pfam" id="PF00698">
    <property type="entry name" value="Acyl_transf_1"/>
    <property type="match status" value="2"/>
</dbReference>
<dbReference type="Pfam" id="PF21089">
    <property type="entry name" value="PKS_DH_N"/>
    <property type="match status" value="2"/>
</dbReference>
<dbReference type="InterPro" id="IPR013968">
    <property type="entry name" value="PKS_KR"/>
</dbReference>
<evidence type="ECO:0000256" key="1">
    <source>
        <dbReference type="ARBA" id="ARBA00022450"/>
    </source>
</evidence>
<dbReference type="Gene3D" id="3.90.180.10">
    <property type="entry name" value="Medium-chain alcohol dehydrogenases, catalytic domain"/>
    <property type="match status" value="1"/>
</dbReference>
<dbReference type="SUPFAM" id="SSF53901">
    <property type="entry name" value="Thiolase-like"/>
    <property type="match status" value="2"/>
</dbReference>
<dbReference type="PROSITE" id="PS00606">
    <property type="entry name" value="KS3_1"/>
    <property type="match status" value="2"/>
</dbReference>
<dbReference type="Pfam" id="PF00109">
    <property type="entry name" value="ketoacyl-synt"/>
    <property type="match status" value="2"/>
</dbReference>
<dbReference type="Pfam" id="PF02801">
    <property type="entry name" value="Ketoacyl-synt_C"/>
    <property type="match status" value="2"/>
</dbReference>
<protein>
    <submittedName>
        <fullName evidence="9">SDR family NAD(P)-dependent oxidoreductase</fullName>
    </submittedName>
</protein>
<feature type="region of interest" description="C-terminal hotdog fold" evidence="5">
    <location>
        <begin position="1064"/>
        <end position="1200"/>
    </location>
</feature>
<dbReference type="SMART" id="SM00823">
    <property type="entry name" value="PKS_PP"/>
    <property type="match status" value="2"/>
</dbReference>
<dbReference type="InterPro" id="IPR009081">
    <property type="entry name" value="PP-bd_ACP"/>
</dbReference>
<dbReference type="PROSITE" id="PS52004">
    <property type="entry name" value="KS3_2"/>
    <property type="match status" value="2"/>
</dbReference>
<dbReference type="EMBL" id="CP089983">
    <property type="protein sequence ID" value="WXB09799.1"/>
    <property type="molecule type" value="Genomic_DNA"/>
</dbReference>
<dbReference type="SMART" id="SM00825">
    <property type="entry name" value="PKS_KS"/>
    <property type="match status" value="2"/>
</dbReference>
<dbReference type="Pfam" id="PF00550">
    <property type="entry name" value="PP-binding"/>
    <property type="match status" value="2"/>
</dbReference>
<evidence type="ECO:0000256" key="4">
    <source>
        <dbReference type="ARBA" id="ARBA00023268"/>
    </source>
</evidence>
<dbReference type="InterPro" id="IPR036291">
    <property type="entry name" value="NAD(P)-bd_dom_sf"/>
</dbReference>
<feature type="domain" description="Carrier" evidence="6">
    <location>
        <begin position="2005"/>
        <end position="2080"/>
    </location>
</feature>
<dbReference type="InterPro" id="IPR032821">
    <property type="entry name" value="PKS_assoc"/>
</dbReference>
<dbReference type="CDD" id="cd05195">
    <property type="entry name" value="enoyl_red"/>
    <property type="match status" value="1"/>
</dbReference>
<feature type="active site" description="Proton donor; for dehydratase activity" evidence="5">
    <location>
        <position position="1124"/>
    </location>
</feature>
<dbReference type="PROSITE" id="PS00012">
    <property type="entry name" value="PHOSPHOPANTETHEINE"/>
    <property type="match status" value="2"/>
</dbReference>
<dbReference type="Proteomes" id="UP001374803">
    <property type="component" value="Chromosome"/>
</dbReference>
<feature type="domain" description="Carrier" evidence="6">
    <location>
        <begin position="3733"/>
        <end position="3808"/>
    </location>
</feature>
<evidence type="ECO:0000259" key="8">
    <source>
        <dbReference type="PROSITE" id="PS52019"/>
    </source>
</evidence>
<feature type="active site" description="Proton acceptor; for dehydratase activity" evidence="5">
    <location>
        <position position="3042"/>
    </location>
</feature>
<dbReference type="InterPro" id="IPR018201">
    <property type="entry name" value="Ketoacyl_synth_AS"/>
</dbReference>
<dbReference type="CDD" id="cd00833">
    <property type="entry name" value="PKS"/>
    <property type="match status" value="2"/>
</dbReference>
<dbReference type="InterPro" id="IPR014043">
    <property type="entry name" value="Acyl_transferase_dom"/>
</dbReference>
<dbReference type="SMART" id="SM00827">
    <property type="entry name" value="PKS_AT"/>
    <property type="match status" value="2"/>
</dbReference>
<dbReference type="SUPFAM" id="SSF50129">
    <property type="entry name" value="GroES-like"/>
    <property type="match status" value="1"/>
</dbReference>
<dbReference type="InterPro" id="IPR050091">
    <property type="entry name" value="PKS_NRPS_Biosynth_Enz"/>
</dbReference>
<dbReference type="InterPro" id="IPR001227">
    <property type="entry name" value="Ac_transferase_dom_sf"/>
</dbReference>
<reference evidence="9" key="1">
    <citation type="submission" date="2021-12" db="EMBL/GenBank/DDBJ databases">
        <title>Discovery of the Pendulisporaceae a myxobacterial family with distinct sporulation behavior and unique specialized metabolism.</title>
        <authorList>
            <person name="Garcia R."/>
            <person name="Popoff A."/>
            <person name="Bader C.D."/>
            <person name="Loehr J."/>
            <person name="Walesch S."/>
            <person name="Walt C."/>
            <person name="Boldt J."/>
            <person name="Bunk B."/>
            <person name="Haeckl F.J.F.P.J."/>
            <person name="Gunesch A.P."/>
            <person name="Birkelbach J."/>
            <person name="Nuebel U."/>
            <person name="Pietschmann T."/>
            <person name="Bach T."/>
            <person name="Mueller R."/>
        </authorList>
    </citation>
    <scope>NUCLEOTIDE SEQUENCE</scope>
    <source>
        <strain evidence="9">MSr11367</strain>
    </source>
</reference>
<evidence type="ECO:0000259" key="6">
    <source>
        <dbReference type="PROSITE" id="PS50075"/>
    </source>
</evidence>
<dbReference type="Pfam" id="PF16197">
    <property type="entry name" value="KAsynt_C_assoc"/>
    <property type="match status" value="1"/>
</dbReference>
<feature type="region of interest" description="N-terminal hotdog fold" evidence="5">
    <location>
        <begin position="3005"/>
        <end position="3135"/>
    </location>
</feature>
<proteinExistence type="predicted"/>
<feature type="active site" description="Proton acceptor; for dehydratase activity" evidence="5">
    <location>
        <position position="959"/>
    </location>
</feature>
<dbReference type="InterPro" id="IPR014031">
    <property type="entry name" value="Ketoacyl_synth_C"/>
</dbReference>
<dbReference type="Gene3D" id="3.40.47.10">
    <property type="match status" value="2"/>
</dbReference>
<gene>
    <name evidence="9" type="ORF">LVJ94_21530</name>
</gene>
<dbReference type="InterPro" id="IPR016035">
    <property type="entry name" value="Acyl_Trfase/lysoPLipase"/>
</dbReference>
<dbReference type="InterPro" id="IPR042104">
    <property type="entry name" value="PKS_dehydratase_sf"/>
</dbReference>
<dbReference type="InterPro" id="IPR014030">
    <property type="entry name" value="Ketoacyl_synth_N"/>
</dbReference>
<dbReference type="Gene3D" id="3.40.50.11460">
    <property type="match status" value="1"/>
</dbReference>
<dbReference type="SUPFAM" id="SSF47336">
    <property type="entry name" value="ACP-like"/>
    <property type="match status" value="2"/>
</dbReference>
<dbReference type="Pfam" id="PF22621">
    <property type="entry name" value="CurL-like_PKS_C"/>
    <property type="match status" value="1"/>
</dbReference>
<dbReference type="SMART" id="SM00826">
    <property type="entry name" value="PKS_DH"/>
    <property type="match status" value="2"/>
</dbReference>
<dbReference type="SUPFAM" id="SSF51735">
    <property type="entry name" value="NAD(P)-binding Rossmann-fold domains"/>
    <property type="match status" value="5"/>
</dbReference>
<dbReference type="Gene3D" id="3.30.70.3290">
    <property type="match status" value="2"/>
</dbReference>
<dbReference type="CDD" id="cd08956">
    <property type="entry name" value="KR_3_FAS_SDR_x"/>
    <property type="match status" value="2"/>
</dbReference>
<dbReference type="Gene3D" id="1.10.1200.10">
    <property type="entry name" value="ACP-like"/>
    <property type="match status" value="2"/>
</dbReference>
<feature type="region of interest" description="C-terminal hotdog fold" evidence="5">
    <location>
        <begin position="3148"/>
        <end position="3293"/>
    </location>
</feature>
<evidence type="ECO:0000256" key="3">
    <source>
        <dbReference type="ARBA" id="ARBA00022679"/>
    </source>
</evidence>
<dbReference type="InterPro" id="IPR016039">
    <property type="entry name" value="Thiolase-like"/>
</dbReference>
<dbReference type="InterPro" id="IPR013154">
    <property type="entry name" value="ADH-like_N"/>
</dbReference>
<dbReference type="InterPro" id="IPR006162">
    <property type="entry name" value="Ppantetheine_attach_site"/>
</dbReference>
<feature type="domain" description="Ketosynthase family 3 (KS3)" evidence="7">
    <location>
        <begin position="34"/>
        <end position="455"/>
    </location>
</feature>
<dbReference type="InterPro" id="IPR049551">
    <property type="entry name" value="PKS_DH_C"/>
</dbReference>
<keyword evidence="2" id="KW-0597">Phosphoprotein</keyword>
<dbReference type="RefSeq" id="WP_394839472.1">
    <property type="nucleotide sequence ID" value="NZ_CP089929.1"/>
</dbReference>
<dbReference type="InterPro" id="IPR002364">
    <property type="entry name" value="Quin_OxRdtase/zeta-crystal_CS"/>
</dbReference>
<dbReference type="InterPro" id="IPR020843">
    <property type="entry name" value="ER"/>
</dbReference>
<dbReference type="InterPro" id="IPR020807">
    <property type="entry name" value="PKS_DH"/>
</dbReference>
<dbReference type="Pfam" id="PF08240">
    <property type="entry name" value="ADH_N"/>
    <property type="match status" value="1"/>
</dbReference>